<feature type="non-terminal residue" evidence="1">
    <location>
        <position position="1"/>
    </location>
</feature>
<comment type="caution">
    <text evidence="1">The sequence shown here is derived from an EMBL/GenBank/DDBJ whole genome shotgun (WGS) entry which is preliminary data.</text>
</comment>
<dbReference type="Proteomes" id="UP000789702">
    <property type="component" value="Unassembled WGS sequence"/>
</dbReference>
<sequence length="117" mass="13439">TGDSSLVIKETGDSSLVIKETGDSYLVIKVTGDSSLVIKETEDIELLNQEKRFFMVEVMPIFWWYDLSLISDDFVRGKWSGVKGNYQDLIIDSVGDFEIDEFEVFQIRINKFQNVTN</sequence>
<reference evidence="1" key="1">
    <citation type="submission" date="2021-06" db="EMBL/GenBank/DDBJ databases">
        <authorList>
            <person name="Kallberg Y."/>
            <person name="Tangrot J."/>
            <person name="Rosling A."/>
        </authorList>
    </citation>
    <scope>NUCLEOTIDE SEQUENCE</scope>
    <source>
        <strain evidence="1">IL203A</strain>
    </source>
</reference>
<gene>
    <name evidence="1" type="ORF">DHETER_LOCUS6041</name>
</gene>
<accession>A0ACA9MAE3</accession>
<keyword evidence="2" id="KW-1185">Reference proteome</keyword>
<protein>
    <submittedName>
        <fullName evidence="1">5467_t:CDS:1</fullName>
    </submittedName>
</protein>
<evidence type="ECO:0000313" key="1">
    <source>
        <dbReference type="EMBL" id="CAG8570578.1"/>
    </source>
</evidence>
<evidence type="ECO:0000313" key="2">
    <source>
        <dbReference type="Proteomes" id="UP000789702"/>
    </source>
</evidence>
<proteinExistence type="predicted"/>
<organism evidence="1 2">
    <name type="scientific">Dentiscutata heterogama</name>
    <dbReference type="NCBI Taxonomy" id="1316150"/>
    <lineage>
        <taxon>Eukaryota</taxon>
        <taxon>Fungi</taxon>
        <taxon>Fungi incertae sedis</taxon>
        <taxon>Mucoromycota</taxon>
        <taxon>Glomeromycotina</taxon>
        <taxon>Glomeromycetes</taxon>
        <taxon>Diversisporales</taxon>
        <taxon>Gigasporaceae</taxon>
        <taxon>Dentiscutata</taxon>
    </lineage>
</organism>
<name>A0ACA9MAE3_9GLOM</name>
<dbReference type="EMBL" id="CAJVPU010007260">
    <property type="protein sequence ID" value="CAG8570578.1"/>
    <property type="molecule type" value="Genomic_DNA"/>
</dbReference>